<dbReference type="EMBL" id="JACSPM010000001">
    <property type="protein sequence ID" value="MBD8022636.1"/>
    <property type="molecule type" value="Genomic_DNA"/>
</dbReference>
<comment type="caution">
    <text evidence="9">The sequence shown here is derived from an EMBL/GenBank/DDBJ whole genome shotgun (WGS) entry which is preliminary data.</text>
</comment>
<feature type="transmembrane region" description="Helical" evidence="7">
    <location>
        <begin position="21"/>
        <end position="46"/>
    </location>
</feature>
<evidence type="ECO:0000256" key="2">
    <source>
        <dbReference type="ARBA" id="ARBA00022448"/>
    </source>
</evidence>
<feature type="transmembrane region" description="Helical" evidence="7">
    <location>
        <begin position="79"/>
        <end position="101"/>
    </location>
</feature>
<keyword evidence="6 7" id="KW-0472">Membrane</keyword>
<keyword evidence="10" id="KW-1185">Reference proteome</keyword>
<feature type="domain" description="ABC transmembrane type-1" evidence="8">
    <location>
        <begin position="75"/>
        <end position="294"/>
    </location>
</feature>
<feature type="transmembrane region" description="Helical" evidence="7">
    <location>
        <begin position="160"/>
        <end position="186"/>
    </location>
</feature>
<dbReference type="PROSITE" id="PS50928">
    <property type="entry name" value="ABC_TM1"/>
    <property type="match status" value="1"/>
</dbReference>
<dbReference type="CDD" id="cd06261">
    <property type="entry name" value="TM_PBP2"/>
    <property type="match status" value="1"/>
</dbReference>
<dbReference type="Pfam" id="PF00528">
    <property type="entry name" value="BPD_transp_1"/>
    <property type="match status" value="1"/>
</dbReference>
<feature type="transmembrane region" description="Helical" evidence="7">
    <location>
        <begin position="215"/>
        <end position="236"/>
    </location>
</feature>
<evidence type="ECO:0000256" key="4">
    <source>
        <dbReference type="ARBA" id="ARBA00022692"/>
    </source>
</evidence>
<keyword evidence="3" id="KW-1003">Cell membrane</keyword>
<gene>
    <name evidence="9" type="ORF">H9622_03400</name>
</gene>
<dbReference type="Proteomes" id="UP000602532">
    <property type="component" value="Unassembled WGS sequence"/>
</dbReference>
<protein>
    <submittedName>
        <fullName evidence="9">Sugar ABC transporter permease</fullName>
    </submittedName>
</protein>
<evidence type="ECO:0000256" key="1">
    <source>
        <dbReference type="ARBA" id="ARBA00004651"/>
    </source>
</evidence>
<evidence type="ECO:0000259" key="8">
    <source>
        <dbReference type="PROSITE" id="PS50928"/>
    </source>
</evidence>
<dbReference type="PANTHER" id="PTHR30193">
    <property type="entry name" value="ABC TRANSPORTER PERMEASE PROTEIN"/>
    <property type="match status" value="1"/>
</dbReference>
<evidence type="ECO:0000256" key="5">
    <source>
        <dbReference type="ARBA" id="ARBA00022989"/>
    </source>
</evidence>
<dbReference type="SUPFAM" id="SSF161098">
    <property type="entry name" value="MetI-like"/>
    <property type="match status" value="1"/>
</dbReference>
<feature type="transmembrane region" description="Helical" evidence="7">
    <location>
        <begin position="113"/>
        <end position="134"/>
    </location>
</feature>
<evidence type="ECO:0000313" key="9">
    <source>
        <dbReference type="EMBL" id="MBD8022636.1"/>
    </source>
</evidence>
<name>A0ABR8WZX2_9MICO</name>
<dbReference type="InterPro" id="IPR035906">
    <property type="entry name" value="MetI-like_sf"/>
</dbReference>
<sequence length="303" mass="32208">MIDRPRLRWVSRWDAAAPYLFLAPFALVFAVFTVLPSVATFVLAWWQWDPLGARAWVGAANFERLAADPRFWTATTNTLAIAAAATIVQVGIALGLAHLIHRVAGRAVGAVRVSLLVPFVTSGAAITILVAQLLDRDYGSVNRLLDALGHPHVDVLAQPLGAWAVVTGIVVWRTFGFTTLLMLAVLSATPRDVFRAAELDGAGGWAQFRHLSLPLLGPVIAFSVVTSVTGALQLFAEPLLLDPAGVTCGPARQCQTLALLVYEVGFRDFQFGYAAAVSTAVFAIAGAAVGAALVLGRRLGWTT</sequence>
<dbReference type="InterPro" id="IPR000515">
    <property type="entry name" value="MetI-like"/>
</dbReference>
<keyword evidence="5 7" id="KW-1133">Transmembrane helix</keyword>
<keyword evidence="2 7" id="KW-0813">Transport</keyword>
<comment type="similarity">
    <text evidence="7">Belongs to the binding-protein-dependent transport system permease family.</text>
</comment>
<evidence type="ECO:0000256" key="6">
    <source>
        <dbReference type="ARBA" id="ARBA00023136"/>
    </source>
</evidence>
<dbReference type="PANTHER" id="PTHR30193:SF37">
    <property type="entry name" value="INNER MEMBRANE ABC TRANSPORTER PERMEASE PROTEIN YCJO"/>
    <property type="match status" value="1"/>
</dbReference>
<dbReference type="InterPro" id="IPR051393">
    <property type="entry name" value="ABC_transporter_permease"/>
</dbReference>
<evidence type="ECO:0000256" key="3">
    <source>
        <dbReference type="ARBA" id="ARBA00022475"/>
    </source>
</evidence>
<feature type="transmembrane region" description="Helical" evidence="7">
    <location>
        <begin position="271"/>
        <end position="295"/>
    </location>
</feature>
<comment type="subcellular location">
    <subcellularLocation>
        <location evidence="1 7">Cell membrane</location>
        <topology evidence="1 7">Multi-pass membrane protein</topology>
    </subcellularLocation>
</comment>
<evidence type="ECO:0000313" key="10">
    <source>
        <dbReference type="Proteomes" id="UP000602532"/>
    </source>
</evidence>
<reference evidence="9 10" key="1">
    <citation type="submission" date="2020-08" db="EMBL/GenBank/DDBJ databases">
        <title>A Genomic Blueprint of the Chicken Gut Microbiome.</title>
        <authorList>
            <person name="Gilroy R."/>
            <person name="Ravi A."/>
            <person name="Getino M."/>
            <person name="Pursley I."/>
            <person name="Horton D.L."/>
            <person name="Alikhan N.-F."/>
            <person name="Baker D."/>
            <person name="Gharbi K."/>
            <person name="Hall N."/>
            <person name="Watson M."/>
            <person name="Adriaenssens E.M."/>
            <person name="Foster-Nyarko E."/>
            <person name="Jarju S."/>
            <person name="Secka A."/>
            <person name="Antonio M."/>
            <person name="Oren A."/>
            <person name="Chaudhuri R."/>
            <person name="La Ragione R.M."/>
            <person name="Hildebrand F."/>
            <person name="Pallen M.J."/>
        </authorList>
    </citation>
    <scope>NUCLEOTIDE SEQUENCE [LARGE SCALE GENOMIC DNA]</scope>
    <source>
        <strain evidence="9 10">Sa1CUA4</strain>
    </source>
</reference>
<organism evidence="9 10">
    <name type="scientific">Microbacterium gallinarum</name>
    <dbReference type="NCBI Taxonomy" id="2762209"/>
    <lineage>
        <taxon>Bacteria</taxon>
        <taxon>Bacillati</taxon>
        <taxon>Actinomycetota</taxon>
        <taxon>Actinomycetes</taxon>
        <taxon>Micrococcales</taxon>
        <taxon>Microbacteriaceae</taxon>
        <taxon>Microbacterium</taxon>
    </lineage>
</organism>
<proteinExistence type="inferred from homology"/>
<accession>A0ABR8WZX2</accession>
<dbReference type="RefSeq" id="WP_191764236.1">
    <property type="nucleotide sequence ID" value="NZ_JACSPM010000001.1"/>
</dbReference>
<evidence type="ECO:0000256" key="7">
    <source>
        <dbReference type="RuleBase" id="RU363032"/>
    </source>
</evidence>
<dbReference type="Gene3D" id="1.10.3720.10">
    <property type="entry name" value="MetI-like"/>
    <property type="match status" value="1"/>
</dbReference>
<keyword evidence="4 7" id="KW-0812">Transmembrane</keyword>